<reference evidence="1 2" key="1">
    <citation type="submission" date="2022-03" db="EMBL/GenBank/DDBJ databases">
        <title>Hymenobactersp. isolated from the air.</title>
        <authorList>
            <person name="Won M."/>
            <person name="Kwon S.-W."/>
        </authorList>
    </citation>
    <scope>NUCLEOTIDE SEQUENCE [LARGE SCALE GENOMIC DNA]</scope>
    <source>
        <strain evidence="1 2">KACC 22596</strain>
    </source>
</reference>
<protein>
    <recommendedName>
        <fullName evidence="3">Trimeric autotransporter adhesin YadA-like head domain-containing protein</fullName>
    </recommendedName>
</protein>
<sequence length="732" mass="76525">MKETKTSISNRTVRVDLPVAVDSTDKLALVYDENTDQLALAPTAPPADAIEDFTLVRDSFIPGFDSSYTGLKPGDTVTAMDSRIIKVGADDYGGYVRFTNVGSSLTIGFFGKTLNVSIYDEPVGGFQVTKDGEAPYYVPYQNRVAFVTQSIVFDTADYHTVKLEVVNTAISTQSIVIPALQPGDAVEVNRAILELVTSDQTFDVDVSEFTNTPVIQNILTAHSTSVVPSAAAVYNTIMYTLGSAANSIVPLRGDNQSFDPWSAVAGGRSNKAGYPYAFVGGGYNNSGIGQYAVVVGGDSNLTDGAANFIGAGVSNRTGASYSAVVGGTSNRAGQNHSFVGAGANNTVEGEKSAVVTGYFNKTQGSHAIIGAGYGNNLTSTANYGIIGGGYYNTNSADRGFIGGGEINTITGYAATIPGGSNNTAGGAFSIIGGGYLNTIAGGADYVAILGGRSNVINSGALDSSIVGGSINTVNGVNNHIHASYDCVIPASCTNVLAINCTGFTVPENTSNATFISNQLYTPGTSVTIEQNLSSNSTTAVLSVNGVGQALFNATYDLASFGYVDLKTNDKTTFDYVDNELDLKAPLFSPAFGGNPTTPTPSPSAFGQQVVNASWVRTITNSIGSAYTNYHSINPVTPGQNGGLQGTKETVVNFLNSDNYAIYTDNLVTNDICVFLMDYTRSANTVLTCRSSSNPNGTINGMSSVSLLPGSMIMVQLMADRNLRVLQYHKNQF</sequence>
<accession>A0ABY4B126</accession>
<dbReference type="Gene3D" id="2.150.10.10">
    <property type="entry name" value="Serralysin-like metalloprotease, C-terminal"/>
    <property type="match status" value="1"/>
</dbReference>
<dbReference type="RefSeq" id="WP_243512089.1">
    <property type="nucleotide sequence ID" value="NZ_CP094534.1"/>
</dbReference>
<evidence type="ECO:0000313" key="2">
    <source>
        <dbReference type="Proteomes" id="UP000831390"/>
    </source>
</evidence>
<proteinExistence type="predicted"/>
<dbReference type="EMBL" id="CP094534">
    <property type="protein sequence ID" value="UOE32832.1"/>
    <property type="molecule type" value="Genomic_DNA"/>
</dbReference>
<name>A0ABY4B126_9BACT</name>
<dbReference type="InterPro" id="IPR011049">
    <property type="entry name" value="Serralysin-like_metalloprot_C"/>
</dbReference>
<organism evidence="1 2">
    <name type="scientific">Hymenobacter monticola</name>
    <dbReference type="NCBI Taxonomy" id="1705399"/>
    <lineage>
        <taxon>Bacteria</taxon>
        <taxon>Pseudomonadati</taxon>
        <taxon>Bacteroidota</taxon>
        <taxon>Cytophagia</taxon>
        <taxon>Cytophagales</taxon>
        <taxon>Hymenobacteraceae</taxon>
        <taxon>Hymenobacter</taxon>
    </lineage>
</organism>
<dbReference type="Proteomes" id="UP000831390">
    <property type="component" value="Chromosome"/>
</dbReference>
<keyword evidence="2" id="KW-1185">Reference proteome</keyword>
<evidence type="ECO:0008006" key="3">
    <source>
        <dbReference type="Google" id="ProtNLM"/>
    </source>
</evidence>
<gene>
    <name evidence="1" type="ORF">MTP16_17060</name>
</gene>
<dbReference type="Gene3D" id="2.160.10.20">
    <property type="entry name" value="Insect antifreeze protein"/>
    <property type="match status" value="1"/>
</dbReference>
<evidence type="ECO:0000313" key="1">
    <source>
        <dbReference type="EMBL" id="UOE32832.1"/>
    </source>
</evidence>